<protein>
    <recommendedName>
        <fullName evidence="11">Hypercellular protein HypA</fullName>
    </recommendedName>
</protein>
<dbReference type="Pfam" id="PF26254">
    <property type="entry name" value="Ig_TRAPPC9-Trs120_1st"/>
    <property type="match status" value="1"/>
</dbReference>
<evidence type="ECO:0000259" key="7">
    <source>
        <dbReference type="Pfam" id="PF26282"/>
    </source>
</evidence>
<feature type="region of interest" description="Disordered" evidence="3">
    <location>
        <begin position="201"/>
        <end position="232"/>
    </location>
</feature>
<dbReference type="PANTHER" id="PTHR21512">
    <property type="entry name" value="TRAFFICKING PROTEIN PARTICLE COMPLEX SUBUNIT 9"/>
    <property type="match status" value="1"/>
</dbReference>
<dbReference type="GeneID" id="19971876"/>
<dbReference type="FunCoup" id="W2RUR5">
    <property type="interactions" value="31"/>
</dbReference>
<evidence type="ECO:0000256" key="2">
    <source>
        <dbReference type="ARBA" id="ARBA00023034"/>
    </source>
</evidence>
<dbReference type="InParanoid" id="W2RUR5"/>
<accession>W2RUR5</accession>
<dbReference type="EMBL" id="KB822720">
    <property type="protein sequence ID" value="ETN40261.1"/>
    <property type="molecule type" value="Genomic_DNA"/>
</dbReference>
<dbReference type="HOGENOM" id="CLU_002231_0_0_1"/>
<evidence type="ECO:0000313" key="9">
    <source>
        <dbReference type="EMBL" id="ETN40261.1"/>
    </source>
</evidence>
<evidence type="ECO:0000313" key="10">
    <source>
        <dbReference type="Proteomes" id="UP000030752"/>
    </source>
</evidence>
<feature type="domain" description="Trs120/TRAPPC9 N-terminal" evidence="4">
    <location>
        <begin position="226"/>
        <end position="302"/>
    </location>
</feature>
<dbReference type="InterPro" id="IPR058565">
    <property type="entry name" value="Ig_TRAPPC9_Trs120_1st"/>
</dbReference>
<feature type="domain" description="Trs120/TRAPPC9 N-terminal" evidence="4">
    <location>
        <begin position="10"/>
        <end position="118"/>
    </location>
</feature>
<dbReference type="InterPro" id="IPR058568">
    <property type="entry name" value="Ig_TRAPPC9_Trs120_4th"/>
</dbReference>
<dbReference type="InterPro" id="IPR058567">
    <property type="entry name" value="Ig_TRAPPC9_Trs120_3rd"/>
</dbReference>
<comment type="subcellular location">
    <subcellularLocation>
        <location evidence="1">Golgi apparatus</location>
    </subcellularLocation>
</comment>
<dbReference type="RefSeq" id="XP_008717104.1">
    <property type="nucleotide sequence ID" value="XM_008718882.1"/>
</dbReference>
<organism evidence="9 10">
    <name type="scientific">Cyphellophora europaea (strain CBS 101466)</name>
    <name type="common">Phialophora europaea</name>
    <dbReference type="NCBI Taxonomy" id="1220924"/>
    <lineage>
        <taxon>Eukaryota</taxon>
        <taxon>Fungi</taxon>
        <taxon>Dikarya</taxon>
        <taxon>Ascomycota</taxon>
        <taxon>Pezizomycotina</taxon>
        <taxon>Eurotiomycetes</taxon>
        <taxon>Chaetothyriomycetidae</taxon>
        <taxon>Chaetothyriales</taxon>
        <taxon>Cyphellophoraceae</taxon>
        <taxon>Cyphellophora</taxon>
    </lineage>
</organism>
<evidence type="ECO:0000259" key="8">
    <source>
        <dbReference type="Pfam" id="PF26283"/>
    </source>
</evidence>
<evidence type="ECO:0000259" key="6">
    <source>
        <dbReference type="Pfam" id="PF26254"/>
    </source>
</evidence>
<evidence type="ECO:0008006" key="11">
    <source>
        <dbReference type="Google" id="ProtNLM"/>
    </source>
</evidence>
<dbReference type="Pfam" id="PF08626">
    <property type="entry name" value="TRAPPC9-Trs120"/>
    <property type="match status" value="2"/>
</dbReference>
<dbReference type="eggNOG" id="KOG1953">
    <property type="taxonomic scope" value="Eukaryota"/>
</dbReference>
<evidence type="ECO:0000259" key="4">
    <source>
        <dbReference type="Pfam" id="PF08626"/>
    </source>
</evidence>
<feature type="domain" description="Trs120/TRAPPC9 third Ig-like" evidence="7">
    <location>
        <begin position="990"/>
        <end position="1181"/>
    </location>
</feature>
<evidence type="ECO:0000259" key="5">
    <source>
        <dbReference type="Pfam" id="PF26251"/>
    </source>
</evidence>
<dbReference type="Pfam" id="PF26280">
    <property type="entry name" value="Ig_TRAPPC9-Trs120_2nd"/>
    <property type="match status" value="1"/>
</dbReference>
<feature type="domain" description="Trs120/TRAPPC9 TPR region" evidence="5">
    <location>
        <begin position="349"/>
        <end position="635"/>
    </location>
</feature>
<dbReference type="Pfam" id="PF26283">
    <property type="entry name" value="Ig_TRAPPC9-Trs120_4th"/>
    <property type="match status" value="1"/>
</dbReference>
<reference evidence="9 10" key="1">
    <citation type="submission" date="2013-03" db="EMBL/GenBank/DDBJ databases">
        <title>The Genome Sequence of Phialophora europaea CBS 101466.</title>
        <authorList>
            <consortium name="The Broad Institute Genomics Platform"/>
            <person name="Cuomo C."/>
            <person name="de Hoog S."/>
            <person name="Gorbushina A."/>
            <person name="Walker B."/>
            <person name="Young S.K."/>
            <person name="Zeng Q."/>
            <person name="Gargeya S."/>
            <person name="Fitzgerald M."/>
            <person name="Haas B."/>
            <person name="Abouelleil A."/>
            <person name="Allen A.W."/>
            <person name="Alvarado L."/>
            <person name="Arachchi H.M."/>
            <person name="Berlin A.M."/>
            <person name="Chapman S.B."/>
            <person name="Gainer-Dewar J."/>
            <person name="Goldberg J."/>
            <person name="Griggs A."/>
            <person name="Gujja S."/>
            <person name="Hansen M."/>
            <person name="Howarth C."/>
            <person name="Imamovic A."/>
            <person name="Ireland A."/>
            <person name="Larimer J."/>
            <person name="McCowan C."/>
            <person name="Murphy C."/>
            <person name="Pearson M."/>
            <person name="Poon T.W."/>
            <person name="Priest M."/>
            <person name="Roberts A."/>
            <person name="Saif S."/>
            <person name="Shea T."/>
            <person name="Sisk P."/>
            <person name="Sykes S."/>
            <person name="Wortman J."/>
            <person name="Nusbaum C."/>
            <person name="Birren B."/>
        </authorList>
    </citation>
    <scope>NUCLEOTIDE SEQUENCE [LARGE SCALE GENOMIC DNA]</scope>
    <source>
        <strain evidence="9 10">CBS 101466</strain>
    </source>
</reference>
<dbReference type="InterPro" id="IPR013935">
    <property type="entry name" value="Trs120_TRAPPC9"/>
</dbReference>
<dbReference type="InterPro" id="IPR058563">
    <property type="entry name" value="Trs120_TRAPPC9_N"/>
</dbReference>
<gene>
    <name evidence="9" type="ORF">HMPREF1541_04537</name>
</gene>
<dbReference type="InterPro" id="IPR058564">
    <property type="entry name" value="TPR_TRAPPC9_Trs120"/>
</dbReference>
<dbReference type="Pfam" id="PF26282">
    <property type="entry name" value="Ig_TRAPPC9-Trs120_3rd"/>
    <property type="match status" value="1"/>
</dbReference>
<sequence>MGYDPYWPTCLASVNVLCVPAVTTTPSRFDEIFRALSSVNHVDLEDLADGEDLGNDLINASDFRRGVAFLDYSKESGSARVERFPMEPNAVPQVVLGIYDATHSSDAVATDDETKGAEADDLMSLSQRLEATFSKSRGDRLCILLAIGQETTSAGAVIASPSLDQAPIYNAVKLVYKSLVTHLCAVTESLTNLEFLNPSLPAPSNSQPEQHINGSPSPLQADQHPPENSSQEVRKGRYTFVIGLLNLYAGAWPDAMRRLAEGAMLGRENGDSLWQARALECLLVCMLLLAWRGIDFDVPEVCEQAYNASQMMSRSSMFARPASIALPSQAKSEADLAPIQKWSKYSPVVAQAILSVYSSLASTMGQQLPPTLVTESRIRVINLLIFSSNEVTSSQRQALDLFILRREHPASSIKSSTYASTTSIGANIPTLLLESLPSSNDGLADPDHVAATIAIVSALSSLGSLRRHAFTLRNLLQRLAPTLMRARKVGASEAGVHPESAFAVTSNTRQTSPGEPRTGLRPLLQATTSAYGIAVPESVSSQADEVLSKSRVTENLSSWCQHHFDGDILLKIDVLLQCISVCDALPDPSQGLLFTSTLLRLSIQSVTISTVAPNSPPHIPAKEQSRLLEFIKRTADPGRTDANMLRAPYWDDFLVRDVQVFQPPGGSTLNSHAPSELSLADDQSSSSVRDPFIFNPFARNTTIQAAPVVVAGEIIVFTVLLQNPLEAEVDITDIALAAEGCDFEPGHHSLVLGPSCAQHFTLTGKGLKSGFIKIIGCTATVAGCHSQTFPIFKSEWRTPLRVKQTVSNSGRREIPRLFSDTELNAPEAHTLSLTVIDPQPRLEVLSSSLTQPSLMLLEGERRTFELKLKNASADVASDFLLLSSNDSVSKGLRETLNRKDLLPVDTYEVQHQLKYRPVVQVSDAHLAGQPSTGPQQVKSFAFSIWGRPGLSDASIHIDFAHLGRPHSEIRQTFYTRQARFPLSLTVNGSIDIVRCNVLSVQGSSPSTTLFRDKNDLHTESTGTSNGVHDTVRRCSNGVCMLTLDLRNVWPEPLAVELKSNLANAPVTANGTRTEDDGSYIVSETIQPGHINRVVLIVPRLFIRNPFAPIPNLDTKRQFVVSASKMSLEAEAATRENFWYREELLKHLTGTWKEVKTGRSGEIDLRKGIRLNLNARMIDVLRVDHVDLSYSLAPKSSSAETSPVKELEDSHYTLRTESFAILRVHVRNRSDDKLALLLRLQPSLRDQPHNVALDLSRRLAWSGVLQQVLHPPLEAGDERTVELGLVAFAEGLYDINATVEEVKPRRKTMADPSDGLGLDGHRRLWHARSPCQIDAADAPAST</sequence>
<keyword evidence="2" id="KW-0333">Golgi apparatus</keyword>
<name>W2RUR5_CYPE1</name>
<dbReference type="GO" id="GO:0005802">
    <property type="term" value="C:trans-Golgi network"/>
    <property type="evidence" value="ECO:0007669"/>
    <property type="project" value="TreeGrafter"/>
</dbReference>
<evidence type="ECO:0000256" key="3">
    <source>
        <dbReference type="SAM" id="MobiDB-lite"/>
    </source>
</evidence>
<dbReference type="OrthoDB" id="27962at2759"/>
<evidence type="ECO:0000256" key="1">
    <source>
        <dbReference type="ARBA" id="ARBA00004555"/>
    </source>
</evidence>
<dbReference type="PANTHER" id="PTHR21512:SF5">
    <property type="entry name" value="TRAFFICKING PROTEIN PARTICLE COMPLEX SUBUNIT 9"/>
    <property type="match status" value="1"/>
</dbReference>
<dbReference type="STRING" id="1220924.W2RUR5"/>
<proteinExistence type="predicted"/>
<feature type="domain" description="Trs120/TRAPPC9 first Ig-like" evidence="6">
    <location>
        <begin position="655"/>
        <end position="837"/>
    </location>
</feature>
<feature type="domain" description="Trs120/TRAPPC9 fourth Ig-like" evidence="8">
    <location>
        <begin position="1200"/>
        <end position="1334"/>
    </location>
</feature>
<feature type="compositionally biased region" description="Polar residues" evidence="3">
    <location>
        <begin position="202"/>
        <end position="231"/>
    </location>
</feature>
<dbReference type="Proteomes" id="UP000030752">
    <property type="component" value="Unassembled WGS sequence"/>
</dbReference>
<keyword evidence="10" id="KW-1185">Reference proteome</keyword>
<dbReference type="VEuPathDB" id="FungiDB:HMPREF1541_04537"/>
<dbReference type="Pfam" id="PF26251">
    <property type="entry name" value="TPR_TRAPPC9-Trs120"/>
    <property type="match status" value="1"/>
</dbReference>